<sequence>MQYFKSIRIVIMLYAIFLAWSLSKYETAQANYYPTRSGIFNLTVSSNQDFSACHECLAESLGVNEMHLLESNPHFKLYWISSHSDILRAFNTHCDRIVKCIISDESLNSYSSDEASRNGHKLSKHWVKPTHPEKPIQFLGGVFHFEEVEVQADGRDHA</sequence>
<keyword evidence="1" id="KW-0732">Signal</keyword>
<gene>
    <name evidence="2" type="primary">AlNc14C191G8449</name>
    <name evidence="2" type="ORF">ALNC14_095020</name>
</gene>
<organism evidence="2">
    <name type="scientific">Albugo laibachii Nc14</name>
    <dbReference type="NCBI Taxonomy" id="890382"/>
    <lineage>
        <taxon>Eukaryota</taxon>
        <taxon>Sar</taxon>
        <taxon>Stramenopiles</taxon>
        <taxon>Oomycota</taxon>
        <taxon>Peronosporomycetes</taxon>
        <taxon>Albuginales</taxon>
        <taxon>Albuginaceae</taxon>
        <taxon>Albugo</taxon>
    </lineage>
</organism>
<feature type="chain" id="PRO_5003259865" evidence="1">
    <location>
        <begin position="31"/>
        <end position="158"/>
    </location>
</feature>
<proteinExistence type="predicted"/>
<evidence type="ECO:0000256" key="1">
    <source>
        <dbReference type="SAM" id="SignalP"/>
    </source>
</evidence>
<name>F0WPV8_9STRA</name>
<accession>F0WPV8</accession>
<reference evidence="2" key="2">
    <citation type="submission" date="2011-02" db="EMBL/GenBank/DDBJ databases">
        <authorList>
            <person name="MacLean D."/>
        </authorList>
    </citation>
    <scope>NUCLEOTIDE SEQUENCE</scope>
</reference>
<dbReference type="AlphaFoldDB" id="F0WPV8"/>
<reference evidence="2" key="1">
    <citation type="journal article" date="2011" name="PLoS Biol.">
        <title>Gene gain and loss during evolution of obligate parasitism in the white rust pathogen of Arabidopsis thaliana.</title>
        <authorList>
            <person name="Kemen E."/>
            <person name="Gardiner A."/>
            <person name="Schultz-Larsen T."/>
            <person name="Kemen A.C."/>
            <person name="Balmuth A.L."/>
            <person name="Robert-Seilaniantz A."/>
            <person name="Bailey K."/>
            <person name="Holub E."/>
            <person name="Studholme D.J."/>
            <person name="Maclean D."/>
            <person name="Jones J.D."/>
        </authorList>
    </citation>
    <scope>NUCLEOTIDE SEQUENCE</scope>
</reference>
<protein>
    <submittedName>
        <fullName evidence="2">CHXC7</fullName>
    </submittedName>
</protein>
<evidence type="ECO:0000313" key="2">
    <source>
        <dbReference type="EMBL" id="CCA23359.1"/>
    </source>
</evidence>
<dbReference type="HOGENOM" id="CLU_1672481_0_0_1"/>
<feature type="signal peptide" evidence="1">
    <location>
        <begin position="1"/>
        <end position="30"/>
    </location>
</feature>
<dbReference type="EMBL" id="FR824236">
    <property type="protein sequence ID" value="CCA23359.1"/>
    <property type="molecule type" value="Genomic_DNA"/>
</dbReference>